<reference evidence="2" key="1">
    <citation type="journal article" date="2024" name="Front. Bioeng. Biotechnol.">
        <title>Genome-scale model development and genomic sequencing of the oleaginous clade Lipomyces.</title>
        <authorList>
            <person name="Czajka J.J."/>
            <person name="Han Y."/>
            <person name="Kim J."/>
            <person name="Mondo S.J."/>
            <person name="Hofstad B.A."/>
            <person name="Robles A."/>
            <person name="Haridas S."/>
            <person name="Riley R."/>
            <person name="LaButti K."/>
            <person name="Pangilinan J."/>
            <person name="Andreopoulos W."/>
            <person name="Lipzen A."/>
            <person name="Yan J."/>
            <person name="Wang M."/>
            <person name="Ng V."/>
            <person name="Grigoriev I.V."/>
            <person name="Spatafora J.W."/>
            <person name="Magnuson J.K."/>
            <person name="Baker S.E."/>
            <person name="Pomraning K.R."/>
        </authorList>
    </citation>
    <scope>NUCLEOTIDE SEQUENCE [LARGE SCALE GENOMIC DNA]</scope>
    <source>
        <strain evidence="2">CBS 7786</strain>
    </source>
</reference>
<evidence type="ECO:0000313" key="2">
    <source>
        <dbReference type="Proteomes" id="UP001433508"/>
    </source>
</evidence>
<organism evidence="1 2">
    <name type="scientific">Lipomyces kononenkoae</name>
    <name type="common">Yeast</name>
    <dbReference type="NCBI Taxonomy" id="34357"/>
    <lineage>
        <taxon>Eukaryota</taxon>
        <taxon>Fungi</taxon>
        <taxon>Dikarya</taxon>
        <taxon>Ascomycota</taxon>
        <taxon>Saccharomycotina</taxon>
        <taxon>Lipomycetes</taxon>
        <taxon>Lipomycetales</taxon>
        <taxon>Lipomycetaceae</taxon>
        <taxon>Lipomyces</taxon>
    </lineage>
</organism>
<name>A0ACC3T8K6_LIPKO</name>
<comment type="caution">
    <text evidence="1">The sequence shown here is derived from an EMBL/GenBank/DDBJ whole genome shotgun (WGS) entry which is preliminary data.</text>
</comment>
<accession>A0ACC3T8K6</accession>
<evidence type="ECO:0000313" key="1">
    <source>
        <dbReference type="EMBL" id="KAK9240099.1"/>
    </source>
</evidence>
<sequence>MLVADEEAKTSSAVSAPKRPLAVMDLRAVLNDVDEEIFASSVQYKKHHAEAEPVIKRESNTEIDKDKLTDRTKLIKDLRRDLNEGRERVAAVTDELSLLKELHGDILVKHENVGDKMRRELNNKAALETLTKQIEKRATRADTEEARLREQFEKLSRRHKIAELTVTGMASPSCGHEIAEERSRLNQLLVTLEEESKSLRAGVQKQTEATETMRLDYQQESTRAAEVCRELEQAKEETAELEKKGADGEAVRLRSEQMEIELSSRDDVIRQLSLEVENLEDHLRRLQIEQQHRAVKYGPRPTTNFARRTRSPAASSLSRGCSPATLSGSGPANNSHSNSHGHRLQYLGGLGIN</sequence>
<proteinExistence type="predicted"/>
<keyword evidence="2" id="KW-1185">Reference proteome</keyword>
<protein>
    <submittedName>
        <fullName evidence="1">Uncharacterized protein</fullName>
    </submittedName>
</protein>
<dbReference type="Proteomes" id="UP001433508">
    <property type="component" value="Unassembled WGS sequence"/>
</dbReference>
<gene>
    <name evidence="1" type="ORF">V1525DRAFT_395987</name>
</gene>
<dbReference type="EMBL" id="MU971341">
    <property type="protein sequence ID" value="KAK9240099.1"/>
    <property type="molecule type" value="Genomic_DNA"/>
</dbReference>